<dbReference type="Proteomes" id="UP000032430">
    <property type="component" value="Plasmid II"/>
</dbReference>
<evidence type="ECO:0000313" key="2">
    <source>
        <dbReference type="Proteomes" id="UP000032430"/>
    </source>
</evidence>
<organism evidence="1 2">
    <name type="scientific">Legionella fallonii LLAP-10</name>
    <dbReference type="NCBI Taxonomy" id="1212491"/>
    <lineage>
        <taxon>Bacteria</taxon>
        <taxon>Pseudomonadati</taxon>
        <taxon>Pseudomonadota</taxon>
        <taxon>Gammaproteobacteria</taxon>
        <taxon>Legionellales</taxon>
        <taxon>Legionellaceae</taxon>
        <taxon>Legionella</taxon>
    </lineage>
</organism>
<dbReference type="KEGG" id="lfa:LFA_pA0140"/>
<dbReference type="AlphaFoldDB" id="A0A098GCN8"/>
<evidence type="ECO:0000313" key="1">
    <source>
        <dbReference type="EMBL" id="CEG59241.1"/>
    </source>
</evidence>
<dbReference type="HOGENOM" id="CLU_2206718_0_0_6"/>
<keyword evidence="1" id="KW-0614">Plasmid</keyword>
<name>A0A098GCN8_9GAMM</name>
<proteinExistence type="predicted"/>
<dbReference type="EMBL" id="LN614828">
    <property type="protein sequence ID" value="CEG59241.1"/>
    <property type="molecule type" value="Genomic_DNA"/>
</dbReference>
<geneLocation type="plasmid" evidence="2">
    <name>LLAP10_pA</name>
</geneLocation>
<gene>
    <name evidence="1" type="ORF">LFA_pA0140</name>
</gene>
<reference evidence="2" key="1">
    <citation type="submission" date="2014-09" db="EMBL/GenBank/DDBJ databases">
        <authorList>
            <person name="Gomez-Valero L."/>
        </authorList>
    </citation>
    <scope>NUCLEOTIDE SEQUENCE [LARGE SCALE GENOMIC DNA]</scope>
    <source>
        <strain evidence="2">ATCC700992</strain>
        <plasmid evidence="2">LLAP10_pA</plasmid>
    </source>
</reference>
<sequence length="107" mass="12819">MTIPKIIQQQLLHTNKAIVWSWRVSKWYEVSETTLALRVHARYLNGFVCIELDEGQDLYTISFFLNKSIEDMLVWPVIPYKQMKGVYCDQLVEFIDNRIEKIPNYKY</sequence>
<accession>A0A098GCN8</accession>
<dbReference type="RefSeq" id="WP_045097834.1">
    <property type="nucleotide sequence ID" value="NZ_LN614828.1"/>
</dbReference>
<protein>
    <submittedName>
        <fullName evidence="1">Uncharacterized protein</fullName>
    </submittedName>
</protein>
<keyword evidence="2" id="KW-1185">Reference proteome</keyword>
<dbReference type="OrthoDB" id="5639240at2"/>